<gene>
    <name evidence="2" type="ORF">Harvfovirus8_5</name>
</gene>
<evidence type="ECO:0000313" key="2">
    <source>
        <dbReference type="EMBL" id="AYV80844.1"/>
    </source>
</evidence>
<evidence type="ECO:0000256" key="1">
    <source>
        <dbReference type="SAM" id="MobiDB-lite"/>
    </source>
</evidence>
<reference evidence="2" key="1">
    <citation type="submission" date="2018-10" db="EMBL/GenBank/DDBJ databases">
        <title>Hidden diversity of soil giant viruses.</title>
        <authorList>
            <person name="Schulz F."/>
            <person name="Alteio L."/>
            <person name="Goudeau D."/>
            <person name="Ryan E.M."/>
            <person name="Malmstrom R.R."/>
            <person name="Blanchard J."/>
            <person name="Woyke T."/>
        </authorList>
    </citation>
    <scope>NUCLEOTIDE SEQUENCE</scope>
    <source>
        <strain evidence="2">HAV1</strain>
    </source>
</reference>
<dbReference type="EMBL" id="MK072250">
    <property type="protein sequence ID" value="AYV80844.1"/>
    <property type="molecule type" value="Genomic_DNA"/>
</dbReference>
<organism evidence="2">
    <name type="scientific">Harvfovirus sp</name>
    <dbReference type="NCBI Taxonomy" id="2487768"/>
    <lineage>
        <taxon>Viruses</taxon>
        <taxon>Varidnaviria</taxon>
        <taxon>Bamfordvirae</taxon>
        <taxon>Nucleocytoviricota</taxon>
        <taxon>Megaviricetes</taxon>
        <taxon>Imitervirales</taxon>
        <taxon>Mimiviridae</taxon>
        <taxon>Klosneuvirinae</taxon>
    </lineage>
</organism>
<accession>A0A3G5A2W6</accession>
<feature type="region of interest" description="Disordered" evidence="1">
    <location>
        <begin position="157"/>
        <end position="185"/>
    </location>
</feature>
<feature type="compositionally biased region" description="Basic and acidic residues" evidence="1">
    <location>
        <begin position="157"/>
        <end position="166"/>
    </location>
</feature>
<sequence>MDNQDNFDPGTFFTKKELCYYKMIHKFFQHCSENMLIYMHNIIDGESEISLRILDWFVTKYSKRGIDFTRGDGDVYDIHINYKAQLKSFKKRYFDPFRRKKKFNFKYMVGGEEKTLYTTIGQLNFFRWAINNGIITFVEGCLIQIVKAMNIATKEEKKRKEARGGDAEESDSDSSESSKEPVARTIKVNRKTKQINVNATKNIKDDEVELILCFD</sequence>
<dbReference type="Pfam" id="PF23827">
    <property type="entry name" value="DUF7197"/>
    <property type="match status" value="1"/>
</dbReference>
<dbReference type="InterPro" id="IPR055621">
    <property type="entry name" value="DUF7197"/>
</dbReference>
<name>A0A3G5A2W6_9VIRU</name>
<proteinExistence type="predicted"/>
<protein>
    <submittedName>
        <fullName evidence="2">Uncharacterized protein</fullName>
    </submittedName>
</protein>